<dbReference type="RefSeq" id="XP_033667603.1">
    <property type="nucleotide sequence ID" value="XM_033806487.1"/>
</dbReference>
<gene>
    <name evidence="4" type="ORF">M409DRAFT_22770</name>
</gene>
<evidence type="ECO:0000313" key="4">
    <source>
        <dbReference type="EMBL" id="KAF2166714.1"/>
    </source>
</evidence>
<dbReference type="Gene3D" id="3.40.50.720">
    <property type="entry name" value="NAD(P)-binding Rossmann-like Domain"/>
    <property type="match status" value="1"/>
</dbReference>
<dbReference type="InterPro" id="IPR036291">
    <property type="entry name" value="NAD(P)-bd_dom_sf"/>
</dbReference>
<dbReference type="Pfam" id="PF05368">
    <property type="entry name" value="NmrA"/>
    <property type="match status" value="1"/>
</dbReference>
<evidence type="ECO:0000259" key="3">
    <source>
        <dbReference type="Pfam" id="PF05368"/>
    </source>
</evidence>
<keyword evidence="5" id="KW-1185">Reference proteome</keyword>
<sequence>MAGEKLRKLVIVGASSKIAAPTVTHLLDTNPDLQITILSRAVSRATFPSSPRITVKKGDYDDEEFLIEAFRGQEAVMIVISIFAMDAQYKLIDAAAKAGVKWILPNEYGADNDNPTFIKLHRELTTPKDDVLRYIEKLSETYTGVSYIAVATGPWLDTSINAVLFGISIRSRTYTHYPDAGYFSTTTKEQVGRGLAALLSLPVHPTPESAGLDSYANKFVYIASHRLNQDDLFAAIKRFSRTNDADWTIKTSTVA</sequence>
<keyword evidence="2" id="KW-0560">Oxidoreductase</keyword>
<dbReference type="GO" id="GO:0016491">
    <property type="term" value="F:oxidoreductase activity"/>
    <property type="evidence" value="ECO:0007669"/>
    <property type="project" value="UniProtKB-KW"/>
</dbReference>
<dbReference type="AlphaFoldDB" id="A0A6A6CHN3"/>
<dbReference type="Proteomes" id="UP000799537">
    <property type="component" value="Unassembled WGS sequence"/>
</dbReference>
<keyword evidence="1" id="KW-0521">NADP</keyword>
<dbReference type="SUPFAM" id="SSF51735">
    <property type="entry name" value="NAD(P)-binding Rossmann-fold domains"/>
    <property type="match status" value="1"/>
</dbReference>
<dbReference type="InterPro" id="IPR051609">
    <property type="entry name" value="NmrA/Isoflavone_reductase-like"/>
</dbReference>
<evidence type="ECO:0000313" key="5">
    <source>
        <dbReference type="Proteomes" id="UP000799537"/>
    </source>
</evidence>
<organism evidence="4 5">
    <name type="scientific">Zasmidium cellare ATCC 36951</name>
    <dbReference type="NCBI Taxonomy" id="1080233"/>
    <lineage>
        <taxon>Eukaryota</taxon>
        <taxon>Fungi</taxon>
        <taxon>Dikarya</taxon>
        <taxon>Ascomycota</taxon>
        <taxon>Pezizomycotina</taxon>
        <taxon>Dothideomycetes</taxon>
        <taxon>Dothideomycetidae</taxon>
        <taxon>Mycosphaerellales</taxon>
        <taxon>Mycosphaerellaceae</taxon>
        <taxon>Zasmidium</taxon>
    </lineage>
</organism>
<reference evidence="4" key="1">
    <citation type="journal article" date="2020" name="Stud. Mycol.">
        <title>101 Dothideomycetes genomes: a test case for predicting lifestyles and emergence of pathogens.</title>
        <authorList>
            <person name="Haridas S."/>
            <person name="Albert R."/>
            <person name="Binder M."/>
            <person name="Bloem J."/>
            <person name="Labutti K."/>
            <person name="Salamov A."/>
            <person name="Andreopoulos B."/>
            <person name="Baker S."/>
            <person name="Barry K."/>
            <person name="Bills G."/>
            <person name="Bluhm B."/>
            <person name="Cannon C."/>
            <person name="Castanera R."/>
            <person name="Culley D."/>
            <person name="Daum C."/>
            <person name="Ezra D."/>
            <person name="Gonzalez J."/>
            <person name="Henrissat B."/>
            <person name="Kuo A."/>
            <person name="Liang C."/>
            <person name="Lipzen A."/>
            <person name="Lutzoni F."/>
            <person name="Magnuson J."/>
            <person name="Mondo S."/>
            <person name="Nolan M."/>
            <person name="Ohm R."/>
            <person name="Pangilinan J."/>
            <person name="Park H.-J."/>
            <person name="Ramirez L."/>
            <person name="Alfaro M."/>
            <person name="Sun H."/>
            <person name="Tritt A."/>
            <person name="Yoshinaga Y."/>
            <person name="Zwiers L.-H."/>
            <person name="Turgeon B."/>
            <person name="Goodwin S."/>
            <person name="Spatafora J."/>
            <person name="Crous P."/>
            <person name="Grigoriev I."/>
        </authorList>
    </citation>
    <scope>NUCLEOTIDE SEQUENCE</scope>
    <source>
        <strain evidence="4">ATCC 36951</strain>
    </source>
</reference>
<name>A0A6A6CHN3_ZASCE</name>
<proteinExistence type="predicted"/>
<dbReference type="GeneID" id="54559759"/>
<dbReference type="EMBL" id="ML993595">
    <property type="protein sequence ID" value="KAF2166714.1"/>
    <property type="molecule type" value="Genomic_DNA"/>
</dbReference>
<dbReference type="OrthoDB" id="419598at2759"/>
<evidence type="ECO:0000256" key="2">
    <source>
        <dbReference type="ARBA" id="ARBA00023002"/>
    </source>
</evidence>
<dbReference type="PANTHER" id="PTHR47706:SF7">
    <property type="entry name" value="CIPA-LIKE, PUTATIVE (AFU_ORTHOLOGUE AFUA_1G01630)-RELATED"/>
    <property type="match status" value="1"/>
</dbReference>
<dbReference type="InterPro" id="IPR008030">
    <property type="entry name" value="NmrA-like"/>
</dbReference>
<accession>A0A6A6CHN3</accession>
<dbReference type="PANTHER" id="PTHR47706">
    <property type="entry name" value="NMRA-LIKE FAMILY PROTEIN"/>
    <property type="match status" value="1"/>
</dbReference>
<feature type="domain" description="NmrA-like" evidence="3">
    <location>
        <begin position="8"/>
        <end position="148"/>
    </location>
</feature>
<protein>
    <recommendedName>
        <fullName evidence="3">NmrA-like domain-containing protein</fullName>
    </recommendedName>
</protein>
<evidence type="ECO:0000256" key="1">
    <source>
        <dbReference type="ARBA" id="ARBA00022857"/>
    </source>
</evidence>